<gene>
    <name evidence="2" type="ORF">DSM106972_095280</name>
</gene>
<evidence type="ECO:0000256" key="1">
    <source>
        <dbReference type="SAM" id="MobiDB-lite"/>
    </source>
</evidence>
<proteinExistence type="predicted"/>
<feature type="region of interest" description="Disordered" evidence="1">
    <location>
        <begin position="41"/>
        <end position="64"/>
    </location>
</feature>
<reference evidence="2" key="1">
    <citation type="submission" date="2018-12" db="EMBL/GenBank/DDBJ databases">
        <authorList>
            <person name="Will S."/>
            <person name="Neumann-Schaal M."/>
            <person name="Henke P."/>
        </authorList>
    </citation>
    <scope>NUCLEOTIDE SEQUENCE</scope>
    <source>
        <strain evidence="2">PCC 7102</strain>
    </source>
</reference>
<dbReference type="EMBL" id="RSCL01000054">
    <property type="protein sequence ID" value="RUS93929.1"/>
    <property type="molecule type" value="Genomic_DNA"/>
</dbReference>
<dbReference type="AlphaFoldDB" id="A0A3S1A595"/>
<name>A0A3S1A595_9CYAN</name>
<dbReference type="Proteomes" id="UP000271624">
    <property type="component" value="Unassembled WGS sequence"/>
</dbReference>
<evidence type="ECO:0000313" key="3">
    <source>
        <dbReference type="Proteomes" id="UP000271624"/>
    </source>
</evidence>
<keyword evidence="3" id="KW-1185">Reference proteome</keyword>
<reference evidence="2" key="2">
    <citation type="journal article" date="2019" name="Genome Biol. Evol.">
        <title>Day and night: Metabolic profiles and evolutionary relationships of six axenic non-marine cyanobacteria.</title>
        <authorList>
            <person name="Will S.E."/>
            <person name="Henke P."/>
            <person name="Boedeker C."/>
            <person name="Huang S."/>
            <person name="Brinkmann H."/>
            <person name="Rohde M."/>
            <person name="Jarek M."/>
            <person name="Friedl T."/>
            <person name="Seufert S."/>
            <person name="Schumacher M."/>
            <person name="Overmann J."/>
            <person name="Neumann-Schaal M."/>
            <person name="Petersen J."/>
        </authorList>
    </citation>
    <scope>NUCLEOTIDE SEQUENCE [LARGE SCALE GENOMIC DNA]</scope>
    <source>
        <strain evidence="2">PCC 7102</strain>
    </source>
</reference>
<dbReference type="OrthoDB" id="517630at2"/>
<evidence type="ECO:0000313" key="2">
    <source>
        <dbReference type="EMBL" id="RUS93929.1"/>
    </source>
</evidence>
<accession>A0A3S1A595</accession>
<organism evidence="2 3">
    <name type="scientific">Dulcicalothrix desertica PCC 7102</name>
    <dbReference type="NCBI Taxonomy" id="232991"/>
    <lineage>
        <taxon>Bacteria</taxon>
        <taxon>Bacillati</taxon>
        <taxon>Cyanobacteriota</taxon>
        <taxon>Cyanophyceae</taxon>
        <taxon>Nostocales</taxon>
        <taxon>Calotrichaceae</taxon>
        <taxon>Dulcicalothrix</taxon>
    </lineage>
</organism>
<comment type="caution">
    <text evidence="2">The sequence shown here is derived from an EMBL/GenBank/DDBJ whole genome shotgun (WGS) entry which is preliminary data.</text>
</comment>
<protein>
    <submittedName>
        <fullName evidence="2">Uncharacterized protein</fullName>
    </submittedName>
</protein>
<sequence length="64" mass="7099">MEQIPSSESELMATVYLKDGSKVEVSMDELGDYLEANRDKIQPQTIKRRGPVRSKLSAEISSVG</sequence>
<dbReference type="RefSeq" id="WP_127087443.1">
    <property type="nucleotide sequence ID" value="NZ_RSCL01000054.1"/>
</dbReference>